<dbReference type="Pfam" id="PF08244">
    <property type="entry name" value="Glyco_hydro_32C"/>
    <property type="match status" value="1"/>
</dbReference>
<dbReference type="GO" id="GO:0004575">
    <property type="term" value="F:sucrose alpha-glucosidase activity"/>
    <property type="evidence" value="ECO:0007669"/>
    <property type="project" value="TreeGrafter"/>
</dbReference>
<dbReference type="eggNOG" id="KOG0228">
    <property type="taxonomic scope" value="Eukaryota"/>
</dbReference>
<dbReference type="InParanoid" id="E5A308"/>
<comment type="similarity">
    <text evidence="1 4">Belongs to the glycosyl hydrolase 32 family.</text>
</comment>
<feature type="region of interest" description="Disordered" evidence="5">
    <location>
        <begin position="1"/>
        <end position="24"/>
    </location>
</feature>
<accession>E5A308</accession>
<dbReference type="SUPFAM" id="SSF75005">
    <property type="entry name" value="Arabinanase/levansucrase/invertase"/>
    <property type="match status" value="1"/>
</dbReference>
<dbReference type="Proteomes" id="UP000002668">
    <property type="component" value="Genome"/>
</dbReference>
<keyword evidence="9" id="KW-1185">Reference proteome</keyword>
<dbReference type="InterPro" id="IPR013148">
    <property type="entry name" value="Glyco_hydro_32_N"/>
</dbReference>
<evidence type="ECO:0000256" key="1">
    <source>
        <dbReference type="ARBA" id="ARBA00009902"/>
    </source>
</evidence>
<dbReference type="InterPro" id="IPR001362">
    <property type="entry name" value="Glyco_hydro_32"/>
</dbReference>
<feature type="domain" description="Glycosyl hydrolase family 32 N-terminal" evidence="6">
    <location>
        <begin position="81"/>
        <end position="436"/>
    </location>
</feature>
<gene>
    <name evidence="8" type="ORF">LEMA_P094300.1</name>
</gene>
<dbReference type="SMART" id="SM00640">
    <property type="entry name" value="Glyco_32"/>
    <property type="match status" value="1"/>
</dbReference>
<dbReference type="EMBL" id="FP929133">
    <property type="protein sequence ID" value="CBX98021.1"/>
    <property type="molecule type" value="Genomic_DNA"/>
</dbReference>
<dbReference type="SUPFAM" id="SSF49899">
    <property type="entry name" value="Concanavalin A-like lectins/glucanases"/>
    <property type="match status" value="1"/>
</dbReference>
<dbReference type="CDD" id="cd18621">
    <property type="entry name" value="GH32_XdINV-like"/>
    <property type="match status" value="1"/>
</dbReference>
<evidence type="ECO:0000256" key="3">
    <source>
        <dbReference type="ARBA" id="ARBA00023295"/>
    </source>
</evidence>
<evidence type="ECO:0000313" key="9">
    <source>
        <dbReference type="Proteomes" id="UP000002668"/>
    </source>
</evidence>
<dbReference type="InterPro" id="IPR013320">
    <property type="entry name" value="ConA-like_dom_sf"/>
</dbReference>
<dbReference type="PANTHER" id="PTHR42800:SF3">
    <property type="entry name" value="GLYCOSYL HYDROLASE FAMILY 32 N-TERMINAL DOMAIN-CONTAINING PROTEIN"/>
    <property type="match status" value="1"/>
</dbReference>
<dbReference type="GO" id="GO:0005737">
    <property type="term" value="C:cytoplasm"/>
    <property type="evidence" value="ECO:0007669"/>
    <property type="project" value="TreeGrafter"/>
</dbReference>
<evidence type="ECO:0000259" key="6">
    <source>
        <dbReference type="Pfam" id="PF00251"/>
    </source>
</evidence>
<dbReference type="HOGENOM" id="CLU_013784_3_0_1"/>
<keyword evidence="2 4" id="KW-0378">Hydrolase</keyword>
<dbReference type="InterPro" id="IPR023296">
    <property type="entry name" value="Glyco_hydro_beta-prop_sf"/>
</dbReference>
<evidence type="ECO:0000256" key="4">
    <source>
        <dbReference type="RuleBase" id="RU362110"/>
    </source>
</evidence>
<dbReference type="Gene3D" id="2.115.10.20">
    <property type="entry name" value="Glycosyl hydrolase domain, family 43"/>
    <property type="match status" value="1"/>
</dbReference>
<evidence type="ECO:0000259" key="7">
    <source>
        <dbReference type="Pfam" id="PF08244"/>
    </source>
</evidence>
<dbReference type="VEuPathDB" id="FungiDB:LEMA_P094300.1"/>
<name>E5A308_LEPMJ</name>
<evidence type="ECO:0000256" key="2">
    <source>
        <dbReference type="ARBA" id="ARBA00022801"/>
    </source>
</evidence>
<feature type="domain" description="Glycosyl hydrolase family 32 C-terminal" evidence="7">
    <location>
        <begin position="489"/>
        <end position="634"/>
    </location>
</feature>
<dbReference type="GO" id="GO:0005987">
    <property type="term" value="P:sucrose catabolic process"/>
    <property type="evidence" value="ECO:0007669"/>
    <property type="project" value="TreeGrafter"/>
</dbReference>
<dbReference type="OrthoDB" id="202537at2759"/>
<protein>
    <submittedName>
        <fullName evidence="8">Similar to Glycosyl hydrolases family 32 superfamily</fullName>
    </submittedName>
</protein>
<evidence type="ECO:0000313" key="8">
    <source>
        <dbReference type="EMBL" id="CBX98021.1"/>
    </source>
</evidence>
<dbReference type="Gene3D" id="2.60.120.560">
    <property type="entry name" value="Exo-inulinase, domain 1"/>
    <property type="match status" value="1"/>
</dbReference>
<proteinExistence type="inferred from homology"/>
<keyword evidence="3 4" id="KW-0326">Glycosidase</keyword>
<sequence length="669" mass="74570">MSQPRYDSICPDQTGRGSNPNGLGHPRFMMRKATSFMTLGLASLSIVTAQDASALPTVLTTEIIDRLRNNSLFNRWRPTYHFTSPAGWLNDPCGMMYDPTEDTYHLHYQWHPNHVFWGNITWGHATSKDLVTWTDVGGWEGDQAQSLATGPNPTSRNESYYGLGIFSGSAQPYNISGEQDGTLIAFYTSVGQLPTNWALPYIPGTETQSIAISNDGGKTWEQYEDNPIMVDPPEGWNITGWRDPFVEPWPEMDALLGQSEPHWYMVLGSGIKGEGGGGRIPFYSAPQSNLTDWTFLGSLWEPEMNGTLGSLLETGTYGFNFEVSNFFSLTDEDNQVHYYTLMGTEGGNLTWHPRPQWGLWNEGYVTKRENGSAEFMPISGGAIDSGLLYAVTSFNDTKNNRRVQWGWANEEHNGYSALQQGYQGAMAIPREMYVIKTNDLINPDGALTSKGNNRVVEYGNGTLTAYTLGARALPDVVKGLHDGAEGQAINVTQTWTTTLPAGNGSSHMHLKATLSNFTGPAGVTIAQSPGREEQTVIWYSPDNYTINVDRSRSSSIAQFANYTMIGYFYPYTFSNGTQESLHMDIFVDGSLVEILVNDRFWLTTRIYPARTDSTGFGIWVDHNSTVQVADMYMWDIVTNVFPERPVNSSSELFFDSAEETNNYLWWPGN</sequence>
<dbReference type="STRING" id="985895.E5A308"/>
<dbReference type="PANTHER" id="PTHR42800">
    <property type="entry name" value="EXOINULINASE INUD (AFU_ORTHOLOGUE AFUA_5G00480)"/>
    <property type="match status" value="1"/>
</dbReference>
<dbReference type="Pfam" id="PF00251">
    <property type="entry name" value="Glyco_hydro_32N"/>
    <property type="match status" value="1"/>
</dbReference>
<dbReference type="OMA" id="IPREMYV"/>
<evidence type="ECO:0000256" key="5">
    <source>
        <dbReference type="SAM" id="MobiDB-lite"/>
    </source>
</evidence>
<dbReference type="AlphaFoldDB" id="E5A308"/>
<dbReference type="CAZy" id="GH32">
    <property type="family name" value="Glycoside Hydrolase Family 32"/>
</dbReference>
<reference evidence="9" key="1">
    <citation type="journal article" date="2011" name="Nat. Commun.">
        <title>Effector diversification within compartments of the Leptosphaeria maculans genome affected by Repeat-Induced Point mutations.</title>
        <authorList>
            <person name="Rouxel T."/>
            <person name="Grandaubert J."/>
            <person name="Hane J.K."/>
            <person name="Hoede C."/>
            <person name="van de Wouw A.P."/>
            <person name="Couloux A."/>
            <person name="Dominguez V."/>
            <person name="Anthouard V."/>
            <person name="Bally P."/>
            <person name="Bourras S."/>
            <person name="Cozijnsen A.J."/>
            <person name="Ciuffetti L.M."/>
            <person name="Degrave A."/>
            <person name="Dilmaghani A."/>
            <person name="Duret L."/>
            <person name="Fudal I."/>
            <person name="Goodwin S.B."/>
            <person name="Gout L."/>
            <person name="Glaser N."/>
            <person name="Linglin J."/>
            <person name="Kema G.H.J."/>
            <person name="Lapalu N."/>
            <person name="Lawrence C.B."/>
            <person name="May K."/>
            <person name="Meyer M."/>
            <person name="Ollivier B."/>
            <person name="Poulain J."/>
            <person name="Schoch C.L."/>
            <person name="Simon A."/>
            <person name="Spatafora J.W."/>
            <person name="Stachowiak A."/>
            <person name="Turgeon B.G."/>
            <person name="Tyler B.M."/>
            <person name="Vincent D."/>
            <person name="Weissenbach J."/>
            <person name="Amselem J."/>
            <person name="Quesneville H."/>
            <person name="Oliver R.P."/>
            <person name="Wincker P."/>
            <person name="Balesdent M.-H."/>
            <person name="Howlett B.J."/>
        </authorList>
    </citation>
    <scope>NUCLEOTIDE SEQUENCE [LARGE SCALE GENOMIC DNA]</scope>
    <source>
        <strain evidence="9">JN3 / isolate v23.1.3 / race Av1-4-5-6-7-8</strain>
    </source>
</reference>
<organism evidence="9">
    <name type="scientific">Leptosphaeria maculans (strain JN3 / isolate v23.1.3 / race Av1-4-5-6-7-8)</name>
    <name type="common">Blackleg fungus</name>
    <name type="synonym">Phoma lingam</name>
    <dbReference type="NCBI Taxonomy" id="985895"/>
    <lineage>
        <taxon>Eukaryota</taxon>
        <taxon>Fungi</taxon>
        <taxon>Dikarya</taxon>
        <taxon>Ascomycota</taxon>
        <taxon>Pezizomycotina</taxon>
        <taxon>Dothideomycetes</taxon>
        <taxon>Pleosporomycetidae</taxon>
        <taxon>Pleosporales</taxon>
        <taxon>Pleosporineae</taxon>
        <taxon>Leptosphaeriaceae</taxon>
        <taxon>Plenodomus</taxon>
        <taxon>Plenodomus lingam/Leptosphaeria maculans species complex</taxon>
    </lineage>
</organism>
<dbReference type="InterPro" id="IPR013189">
    <property type="entry name" value="Glyco_hydro_32_C"/>
</dbReference>